<dbReference type="Gene3D" id="2.40.50.100">
    <property type="match status" value="1"/>
</dbReference>
<feature type="domain" description="Multidrug resistance protein MdtA-like barrel-sandwich hybrid" evidence="3">
    <location>
        <begin position="45"/>
        <end position="229"/>
    </location>
</feature>
<dbReference type="RefSeq" id="WP_279255791.1">
    <property type="nucleotide sequence ID" value="NZ_SUNE01000028.1"/>
</dbReference>
<evidence type="ECO:0000259" key="3">
    <source>
        <dbReference type="Pfam" id="PF25917"/>
    </source>
</evidence>
<organism evidence="4">
    <name type="scientific">Shewanella xiamenensis</name>
    <dbReference type="NCBI Taxonomy" id="332186"/>
    <lineage>
        <taxon>Bacteria</taxon>
        <taxon>Pseudomonadati</taxon>
        <taxon>Pseudomonadota</taxon>
        <taxon>Gammaproteobacteria</taxon>
        <taxon>Alteromonadales</taxon>
        <taxon>Shewanellaceae</taxon>
        <taxon>Shewanella</taxon>
    </lineage>
</organism>
<evidence type="ECO:0000313" key="4">
    <source>
        <dbReference type="EMBL" id="MDG5902200.1"/>
    </source>
</evidence>
<reference evidence="4" key="1">
    <citation type="journal article" date="2019" name="Int J Environ Res Public Health">
        <title>Characterization of Chromosome-Mediated BlaOXA-894 in Shewanella xiamenensis Isolated from Pig Wastewater.</title>
        <authorList>
            <person name="Zou H."/>
            <person name="Zhou Z."/>
            <person name="Xia H."/>
            <person name="Zhao Q."/>
            <person name="Li X."/>
        </authorList>
    </citation>
    <scope>NUCLEOTIDE SEQUENCE</scope>
    <source>
        <strain evidence="4">2015oxa</strain>
    </source>
</reference>
<dbReference type="EMBL" id="SUNE01000028">
    <property type="protein sequence ID" value="MDG5902200.1"/>
    <property type="molecule type" value="Genomic_DNA"/>
</dbReference>
<evidence type="ECO:0000256" key="2">
    <source>
        <dbReference type="SAM" id="Phobius"/>
    </source>
</evidence>
<dbReference type="Proteomes" id="UP001152518">
    <property type="component" value="Unassembled WGS sequence"/>
</dbReference>
<comment type="caution">
    <text evidence="4">The sequence shown here is derived from an EMBL/GenBank/DDBJ whole genome shotgun (WGS) entry which is preliminary data.</text>
</comment>
<dbReference type="Gene3D" id="2.40.30.170">
    <property type="match status" value="1"/>
</dbReference>
<keyword evidence="2" id="KW-0472">Membrane</keyword>
<comment type="similarity">
    <text evidence="1">Belongs to the membrane fusion protein (MFP) (TC 8.A.1) family.</text>
</comment>
<dbReference type="InterPro" id="IPR050393">
    <property type="entry name" value="MFP_Efflux_Pump"/>
</dbReference>
<accession>A0AAW6R398</accession>
<feature type="transmembrane region" description="Helical" evidence="2">
    <location>
        <begin position="7"/>
        <end position="27"/>
    </location>
</feature>
<keyword evidence="2" id="KW-0812">Transmembrane</keyword>
<reference evidence="4" key="2">
    <citation type="submission" date="2019-04" db="EMBL/GenBank/DDBJ databases">
        <authorList>
            <person name="Zou H."/>
        </authorList>
    </citation>
    <scope>NUCLEOTIDE SEQUENCE</scope>
    <source>
        <strain evidence="4">2015oxa</strain>
    </source>
</reference>
<keyword evidence="2" id="KW-1133">Transmembrane helix</keyword>
<dbReference type="Gene3D" id="1.10.287.470">
    <property type="entry name" value="Helix hairpin bin"/>
    <property type="match status" value="1"/>
</dbReference>
<name>A0AAW6R398_9GAMM</name>
<dbReference type="PANTHER" id="PTHR30367:SF6">
    <property type="entry name" value="SECRETION PROTEIN-RELATED"/>
    <property type="match status" value="1"/>
</dbReference>
<dbReference type="AlphaFoldDB" id="A0AAW6R398"/>
<protein>
    <submittedName>
        <fullName evidence="4">HlyD family secretion protein</fullName>
    </submittedName>
</protein>
<gene>
    <name evidence="4" type="ORF">E2650_20330</name>
</gene>
<dbReference type="InterPro" id="IPR058625">
    <property type="entry name" value="MdtA-like_BSH"/>
</dbReference>
<dbReference type="SUPFAM" id="SSF111369">
    <property type="entry name" value="HlyD-like secretion proteins"/>
    <property type="match status" value="2"/>
</dbReference>
<evidence type="ECO:0000256" key="1">
    <source>
        <dbReference type="ARBA" id="ARBA00009477"/>
    </source>
</evidence>
<dbReference type="Pfam" id="PF25917">
    <property type="entry name" value="BSH_RND"/>
    <property type="match status" value="1"/>
</dbReference>
<sequence length="357" mass="38737">MTPDQQFARLVKIAMLGFVAVFGYFMFADTMMPLTPQAMATRVVTKVTPQISGKIQTINVKNNQVVAKGDLLFQVDPAPFELAVSHAKLALEQVRQDNAELDAALLAAKAEVNASATTAQQKRREAKRLDALYATHGVSQQLRDQADSDADAAEANVLAANARLDKLKVSRGLYGEDNLRVRQAMNALAQAELNLSYTQIRADQDGVVTNLQLEVGSFAAVGQPLLALVSDKLDIIADFREKTLRGVNAAYPALIAFDGEPGRLYHAQVSSVDAGVSAGQFDANGRLAAPQESDRWVRDAQRLRLHLVLDDSVSDNSAMNNLPAGARATVQLLPDNTLFSLLAKVQIKVISLLHYIY</sequence>
<proteinExistence type="inferred from homology"/>
<dbReference type="PANTHER" id="PTHR30367">
    <property type="entry name" value="P-HYDROXYBENZOIC ACID EFFLUX PUMP SUBUNIT AAEA-RELATED"/>
    <property type="match status" value="1"/>
</dbReference>